<gene>
    <name evidence="10" type="ORF">OEZ85_004729</name>
</gene>
<evidence type="ECO:0000256" key="8">
    <source>
        <dbReference type="SAM" id="MobiDB-lite"/>
    </source>
</evidence>
<proteinExistence type="predicted"/>
<evidence type="ECO:0000256" key="3">
    <source>
        <dbReference type="ARBA" id="ARBA00022741"/>
    </source>
</evidence>
<evidence type="ECO:0000259" key="9">
    <source>
        <dbReference type="PROSITE" id="PS50011"/>
    </source>
</evidence>
<keyword evidence="5 6" id="KW-0067">ATP-binding</keyword>
<evidence type="ECO:0000256" key="4">
    <source>
        <dbReference type="ARBA" id="ARBA00022777"/>
    </source>
</evidence>
<dbReference type="SUPFAM" id="SSF56112">
    <property type="entry name" value="Protein kinase-like (PK-like)"/>
    <property type="match status" value="1"/>
</dbReference>
<dbReference type="PANTHER" id="PTHR44329">
    <property type="entry name" value="SERINE/THREONINE-PROTEIN KINASE TNNI3K-RELATED"/>
    <property type="match status" value="1"/>
</dbReference>
<dbReference type="Pfam" id="PF07714">
    <property type="entry name" value="PK_Tyr_Ser-Thr"/>
    <property type="match status" value="2"/>
</dbReference>
<dbReference type="SMART" id="SM00220">
    <property type="entry name" value="S_TKc"/>
    <property type="match status" value="1"/>
</dbReference>
<dbReference type="InterPro" id="IPR000719">
    <property type="entry name" value="Prot_kinase_dom"/>
</dbReference>
<keyword evidence="11" id="KW-1185">Reference proteome</keyword>
<organism evidence="10 11">
    <name type="scientific">Tetradesmus obliquus</name>
    <name type="common">Green alga</name>
    <name type="synonym">Acutodesmus obliquus</name>
    <dbReference type="NCBI Taxonomy" id="3088"/>
    <lineage>
        <taxon>Eukaryota</taxon>
        <taxon>Viridiplantae</taxon>
        <taxon>Chlorophyta</taxon>
        <taxon>core chlorophytes</taxon>
        <taxon>Chlorophyceae</taxon>
        <taxon>CS clade</taxon>
        <taxon>Sphaeropleales</taxon>
        <taxon>Scenedesmaceae</taxon>
        <taxon>Tetradesmus</taxon>
    </lineage>
</organism>
<dbReference type="Gene3D" id="3.30.200.20">
    <property type="entry name" value="Phosphorylase Kinase, domain 1"/>
    <property type="match status" value="1"/>
</dbReference>
<dbReference type="InterPro" id="IPR051681">
    <property type="entry name" value="Ser/Thr_Kinases-Pseudokinases"/>
</dbReference>
<feature type="coiled-coil region" evidence="7">
    <location>
        <begin position="4"/>
        <end position="38"/>
    </location>
</feature>
<accession>A0ABY8UMB0</accession>
<dbReference type="Proteomes" id="UP001244341">
    <property type="component" value="Chromosome 14b"/>
</dbReference>
<evidence type="ECO:0000313" key="11">
    <source>
        <dbReference type="Proteomes" id="UP001244341"/>
    </source>
</evidence>
<feature type="binding site" evidence="6">
    <location>
        <position position="953"/>
    </location>
    <ligand>
        <name>ATP</name>
        <dbReference type="ChEBI" id="CHEBI:30616"/>
    </ligand>
</feature>
<dbReference type="Gene3D" id="1.10.510.10">
    <property type="entry name" value="Transferase(Phosphotransferase) domain 1"/>
    <property type="match status" value="2"/>
</dbReference>
<keyword evidence="4" id="KW-0418">Kinase</keyword>
<keyword evidence="7" id="KW-0175">Coiled coil</keyword>
<evidence type="ECO:0000256" key="1">
    <source>
        <dbReference type="ARBA" id="ARBA00022527"/>
    </source>
</evidence>
<dbReference type="PROSITE" id="PS00107">
    <property type="entry name" value="PROTEIN_KINASE_ATP"/>
    <property type="match status" value="1"/>
</dbReference>
<protein>
    <recommendedName>
        <fullName evidence="9">Protein kinase domain-containing protein</fullName>
    </recommendedName>
</protein>
<reference evidence="10 11" key="1">
    <citation type="submission" date="2023-05" db="EMBL/GenBank/DDBJ databases">
        <title>A 100% complete, gapless, phased diploid assembly of the Scenedesmus obliquus UTEX 3031 genome.</title>
        <authorList>
            <person name="Biondi T.C."/>
            <person name="Hanschen E.R."/>
            <person name="Kwon T."/>
            <person name="Eng W."/>
            <person name="Kruse C.P.S."/>
            <person name="Koehler S.I."/>
            <person name="Kunde Y."/>
            <person name="Gleasner C.D."/>
            <person name="You Mak K.T."/>
            <person name="Polle J."/>
            <person name="Hovde B.T."/>
            <person name="Starkenburg S.R."/>
        </authorList>
    </citation>
    <scope>NUCLEOTIDE SEQUENCE [LARGE SCALE GENOMIC DNA]</scope>
    <source>
        <strain evidence="10 11">DOE0152z</strain>
    </source>
</reference>
<dbReference type="PROSITE" id="PS00108">
    <property type="entry name" value="PROTEIN_KINASE_ST"/>
    <property type="match status" value="1"/>
</dbReference>
<name>A0ABY8UMB0_TETOB</name>
<dbReference type="PROSITE" id="PS50011">
    <property type="entry name" value="PROTEIN_KINASE_DOM"/>
    <property type="match status" value="1"/>
</dbReference>
<sequence length="1394" mass="143823">MTAAAGLLDVIEGLKQQADGLQAELREAGQAAEVAARRSRRLAERSRQLQEYALEHIMLGDEPAARSALLQKASVADALAAASRRAEANIALARKLEVVLTEKQLQLLKLIRQAKEQADARDEAAAAAAAAAAADGSTEQSSRGLKRSKSMFTARLARLEDALRFYCLLKNCTLNTADVQTTGSSNVAELSLEGAVAGELSTVLLLGPPLSGITSAHISNVILQSSGVMPPSLSIQDLLQPPLLARGVPANLSNVQLVYAVPQGRHAEAVAALRGVVSDLDVQQAIASWSLNLYTDYMSYVYVSSFSSGGFSCRGCGLFLQFQGSNGPSEAADDTLQGTNYLLGVSNASFVPALLKYATIDTVRPLFVLLSSNISWGQHPSMQQQQGGSAPAAALAVGRPLVLAGQQGAATSLDLGMGVNKVSLAGQHANLTFDGLVIENLAYGDRQSGNQLSGLSLINTFNIWFFYWDRRDIRLVSNNATHVAASQREVEYLAYWQVMFSSTDPALKEEAAWLQRGPGITVWESVYTNRELLDIKFLSRSAIAKDTWRSARQQLAPALPMKLSDPSLYSAPLKAHSAAPLTALARTDAALQGVLEALSGLSRDGLAVIAAPLLSLKPDPSSSWPPAAGIVLKATATEIVGYSVCASAPRYNSSSYAAVLPVVAAAGAGPGGSASLQWPGPLPQQRLVAGLAAADQGSQVSCHESQDSSTVHGWATEGAALKRLSHSAMLDMGHAVDLFKLQPDARAGQLELHTLTLRSSVATGSSDAAAAAGGRVELADSQLLLPQPEFARLAAASKSSSDGSFSLPLTGDDGARSFMRANASQLVDGCCLLILNYTAPGLTARNLLLAPDPDTARSMPPGYFWPYDGSEAQGMDALKGANSAAAAAAAAHSKRQTQLAPVSAGAALSSSGGKQQQQSPAQSNMLQLKEVIGQGSFGIVYRATWQGVSVAVKRLQLPPGARALGAAAAGTHNSCGAGCSYTVGSMADGRTAGPGSGGKPDKHGGLLKQEHMAVQEAAIGSTMVHPNIVAVYSITLRPSTAPNPPAQGLQPGSGSSGGVLMLDQGPSSGAAAAAAAAASGGTGGLQVVAGAAELLPWEMQLVMEYCDQGTLRQALDAGLLVNKATGCHLLPTVLSLAHNIACAMHYLHQEHIIHGDLKASNVLLKTCIPAMISSGSNCVSGNSAAAAVAAAAAVSAAAAGTSSSQWLSTSGSTTAAGGSDRADAQSAAAAAGAAAVPASNAIMGVAAAAAEESSSGMHCLIKGGWVVGKVSDFGLSLCVDPGETHVSSVHAGTLTHMAPELLMHGRCSRASDVYSYGVLLWELATGGKAFAGIPKPLLGHCIVSQAMRPCWPPAMRLNPAWGGIIRLAEACWAQEPHARPTFANIVQRSVRPAV</sequence>
<dbReference type="PANTHER" id="PTHR44329:SF214">
    <property type="entry name" value="PROTEIN KINASE DOMAIN-CONTAINING PROTEIN"/>
    <property type="match status" value="1"/>
</dbReference>
<keyword evidence="1" id="KW-0723">Serine/threonine-protein kinase</keyword>
<dbReference type="InterPro" id="IPR017441">
    <property type="entry name" value="Protein_kinase_ATP_BS"/>
</dbReference>
<feature type="region of interest" description="Disordered" evidence="8">
    <location>
        <begin position="901"/>
        <end position="922"/>
    </location>
</feature>
<evidence type="ECO:0000256" key="6">
    <source>
        <dbReference type="PROSITE-ProRule" id="PRU10141"/>
    </source>
</evidence>
<evidence type="ECO:0000256" key="2">
    <source>
        <dbReference type="ARBA" id="ARBA00022679"/>
    </source>
</evidence>
<evidence type="ECO:0000256" key="5">
    <source>
        <dbReference type="ARBA" id="ARBA00022840"/>
    </source>
</evidence>
<dbReference type="InterPro" id="IPR008271">
    <property type="entry name" value="Ser/Thr_kinase_AS"/>
</dbReference>
<feature type="domain" description="Protein kinase" evidence="9">
    <location>
        <begin position="926"/>
        <end position="1394"/>
    </location>
</feature>
<dbReference type="InterPro" id="IPR011009">
    <property type="entry name" value="Kinase-like_dom_sf"/>
</dbReference>
<evidence type="ECO:0000313" key="10">
    <source>
        <dbReference type="EMBL" id="WIA22425.1"/>
    </source>
</evidence>
<evidence type="ECO:0000256" key="7">
    <source>
        <dbReference type="SAM" id="Coils"/>
    </source>
</evidence>
<keyword evidence="3 6" id="KW-0547">Nucleotide-binding</keyword>
<dbReference type="EMBL" id="CP126221">
    <property type="protein sequence ID" value="WIA22425.1"/>
    <property type="molecule type" value="Genomic_DNA"/>
</dbReference>
<keyword evidence="2" id="KW-0808">Transferase</keyword>
<dbReference type="InterPro" id="IPR001245">
    <property type="entry name" value="Ser-Thr/Tyr_kinase_cat_dom"/>
</dbReference>